<dbReference type="Proteomes" id="UP001521209">
    <property type="component" value="Unassembled WGS sequence"/>
</dbReference>
<evidence type="ECO:0000256" key="5">
    <source>
        <dbReference type="ARBA" id="ARBA00023004"/>
    </source>
</evidence>
<sequence length="580" mass="63088">MEHSDGHEAQVNETSLSRLRSFRHPGAGEKQAKATPKGRIVDPHARDEVETLLGDRPRRRDLLIEHLHLIQDAYGQISAAHLAALADIMRLAFAEVYEVATFYAHFDVVKEADAPIPPLTVRVCDSIACALLGSEKLLGELRQSLGADVRVVRAPCVGLCDQAPAVEIGHHFVHRADVTAVEQAVRSGHTHPEIPAYIDYAAYLGGGGYALLERVRSGVLPAEAVLTALEAGGLRGLGGAGFPTGRKWRSVLGEPGPRLMAVNADEGEPGTFKDRYFLYADPHRVLEGMLIGAHVAEVNDIYVYLRDEYPIGREILRRELAKLPAGGPRIHLRRGAGAYICGEESSMLESIEGKRGLPRQKPPYPFQVGLFGRPTLINNVETLFWVRDIIEKGASWWAGHGRNGSKGLRSFSVSGRVREPGVKIAPAGITVRELIDEFCGGMQPDHRFTAYLPGGASGGILPATMADIPLDFGTLEKYGCLIGSAAVVILSDHDDVREAARNLMRFFESESCGQCTPCRSGTQKARMLMEQPVWDRELLGDLSAVMRDASICGLGQAAPNPVDCVIRYFPEAFETEGGLK</sequence>
<dbReference type="Gene3D" id="1.20.1440.230">
    <property type="entry name" value="NADH-ubiquinone oxidoreductase 51kDa subunit, iron-sulphur binding domain"/>
    <property type="match status" value="1"/>
</dbReference>
<dbReference type="PROSITE" id="PS00645">
    <property type="entry name" value="COMPLEX1_51K_2"/>
    <property type="match status" value="1"/>
</dbReference>
<evidence type="ECO:0000256" key="1">
    <source>
        <dbReference type="ARBA" id="ARBA00001917"/>
    </source>
</evidence>
<evidence type="ECO:0000256" key="7">
    <source>
        <dbReference type="SAM" id="MobiDB-lite"/>
    </source>
</evidence>
<dbReference type="InterPro" id="IPR036249">
    <property type="entry name" value="Thioredoxin-like_sf"/>
</dbReference>
<dbReference type="PANTHER" id="PTHR43578">
    <property type="entry name" value="NADH-QUINONE OXIDOREDUCTASE SUBUNIT F"/>
    <property type="match status" value="1"/>
</dbReference>
<dbReference type="Pfam" id="PF01257">
    <property type="entry name" value="2Fe-2S_thioredx"/>
    <property type="match status" value="1"/>
</dbReference>
<evidence type="ECO:0000313" key="9">
    <source>
        <dbReference type="EMBL" id="MCF3946987.1"/>
    </source>
</evidence>
<dbReference type="InterPro" id="IPR041921">
    <property type="entry name" value="NuoE_N"/>
</dbReference>
<dbReference type="Pfam" id="PF01512">
    <property type="entry name" value="Complex1_51K"/>
    <property type="match status" value="1"/>
</dbReference>
<name>A0ABS9DW88_9PROT</name>
<dbReference type="RefSeq" id="WP_235704221.1">
    <property type="nucleotide sequence ID" value="NZ_JAKGBZ010000016.1"/>
</dbReference>
<dbReference type="SUPFAM" id="SSF52833">
    <property type="entry name" value="Thioredoxin-like"/>
    <property type="match status" value="1"/>
</dbReference>
<dbReference type="PROSITE" id="PS00644">
    <property type="entry name" value="COMPLEX1_51K_1"/>
    <property type="match status" value="1"/>
</dbReference>
<proteinExistence type="inferred from homology"/>
<dbReference type="EMBL" id="JAKGBZ010000016">
    <property type="protein sequence ID" value="MCF3946987.1"/>
    <property type="molecule type" value="Genomic_DNA"/>
</dbReference>
<keyword evidence="3" id="KW-0004">4Fe-4S</keyword>
<keyword evidence="5" id="KW-0408">Iron</keyword>
<dbReference type="InterPro" id="IPR001949">
    <property type="entry name" value="NADH-UbQ_OxRdtase_51kDa_CS"/>
</dbReference>
<evidence type="ECO:0000313" key="10">
    <source>
        <dbReference type="Proteomes" id="UP001521209"/>
    </source>
</evidence>
<dbReference type="PANTHER" id="PTHR43578:SF3">
    <property type="entry name" value="NADH-QUINONE OXIDOREDUCTASE SUBUNIT F"/>
    <property type="match status" value="1"/>
</dbReference>
<comment type="similarity">
    <text evidence="2">Belongs to the complex I 51 kDa subunit family.</text>
</comment>
<comment type="cofactor">
    <cofactor evidence="1">
        <name>FMN</name>
        <dbReference type="ChEBI" id="CHEBI:58210"/>
    </cofactor>
</comment>
<dbReference type="InterPro" id="IPR019575">
    <property type="entry name" value="Nuop51_4Fe4S-bd"/>
</dbReference>
<organism evidence="9 10">
    <name type="scientific">Acidiphilium iwatense</name>
    <dbReference type="NCBI Taxonomy" id="768198"/>
    <lineage>
        <taxon>Bacteria</taxon>
        <taxon>Pseudomonadati</taxon>
        <taxon>Pseudomonadota</taxon>
        <taxon>Alphaproteobacteria</taxon>
        <taxon>Acetobacterales</taxon>
        <taxon>Acidocellaceae</taxon>
        <taxon>Acidiphilium</taxon>
    </lineage>
</organism>
<dbReference type="Gene3D" id="1.10.10.1590">
    <property type="entry name" value="NADH-quinone oxidoreductase subunit E"/>
    <property type="match status" value="1"/>
</dbReference>
<dbReference type="SUPFAM" id="SSF142984">
    <property type="entry name" value="Nqo1 middle domain-like"/>
    <property type="match status" value="1"/>
</dbReference>
<evidence type="ECO:0000259" key="8">
    <source>
        <dbReference type="SMART" id="SM00928"/>
    </source>
</evidence>
<reference evidence="9 10" key="1">
    <citation type="submission" date="2022-01" db="EMBL/GenBank/DDBJ databases">
        <authorList>
            <person name="Won M."/>
            <person name="Kim S.-J."/>
            <person name="Kwon S.-W."/>
        </authorList>
    </citation>
    <scope>NUCLEOTIDE SEQUENCE [LARGE SCALE GENOMIC DNA]</scope>
    <source>
        <strain evidence="9 10">KCTC 23505</strain>
    </source>
</reference>
<dbReference type="Gene3D" id="3.40.30.10">
    <property type="entry name" value="Glutaredoxin"/>
    <property type="match status" value="1"/>
</dbReference>
<dbReference type="CDD" id="cd03082">
    <property type="entry name" value="TRX_Fd_NuoE_W_FDH_beta"/>
    <property type="match status" value="1"/>
</dbReference>
<evidence type="ECO:0000256" key="4">
    <source>
        <dbReference type="ARBA" id="ARBA00022723"/>
    </source>
</evidence>
<dbReference type="Gene3D" id="3.10.20.600">
    <property type="match status" value="1"/>
</dbReference>
<evidence type="ECO:0000256" key="2">
    <source>
        <dbReference type="ARBA" id="ARBA00007523"/>
    </source>
</evidence>
<keyword evidence="6" id="KW-0411">Iron-sulfur</keyword>
<feature type="region of interest" description="Disordered" evidence="7">
    <location>
        <begin position="1"/>
        <end position="41"/>
    </location>
</feature>
<feature type="compositionally biased region" description="Basic and acidic residues" evidence="7">
    <location>
        <begin position="1"/>
        <end position="10"/>
    </location>
</feature>
<protein>
    <submittedName>
        <fullName evidence="9">NAD(P)H-dependent oxidoreductase subunit E</fullName>
    </submittedName>
</protein>
<dbReference type="InterPro" id="IPR011538">
    <property type="entry name" value="Nuo51_FMN-bd"/>
</dbReference>
<dbReference type="SMART" id="SM00928">
    <property type="entry name" value="NADH_4Fe-4S"/>
    <property type="match status" value="1"/>
</dbReference>
<dbReference type="SUPFAM" id="SSF140490">
    <property type="entry name" value="Nqo1C-terminal domain-like"/>
    <property type="match status" value="1"/>
</dbReference>
<keyword evidence="10" id="KW-1185">Reference proteome</keyword>
<feature type="domain" description="NADH-ubiquinone oxidoreductase 51kDa subunit iron-sulphur binding" evidence="8">
    <location>
        <begin position="497"/>
        <end position="542"/>
    </location>
</feature>
<dbReference type="InterPro" id="IPR037207">
    <property type="entry name" value="Nuop51_4Fe4S-bd_sf"/>
</dbReference>
<dbReference type="SUPFAM" id="SSF142019">
    <property type="entry name" value="Nqo1 FMN-binding domain-like"/>
    <property type="match status" value="1"/>
</dbReference>
<comment type="caution">
    <text evidence="9">The sequence shown here is derived from an EMBL/GenBank/DDBJ whole genome shotgun (WGS) entry which is preliminary data.</text>
</comment>
<keyword evidence="4" id="KW-0479">Metal-binding</keyword>
<evidence type="ECO:0000256" key="3">
    <source>
        <dbReference type="ARBA" id="ARBA00022485"/>
    </source>
</evidence>
<accession>A0ABS9DW88</accession>
<dbReference type="Gene3D" id="3.40.50.11540">
    <property type="entry name" value="NADH-ubiquinone oxidoreductase 51kDa subunit"/>
    <property type="match status" value="1"/>
</dbReference>
<gene>
    <name evidence="9" type="ORF">L2A60_09880</name>
</gene>
<evidence type="ECO:0000256" key="6">
    <source>
        <dbReference type="ARBA" id="ARBA00023014"/>
    </source>
</evidence>
<dbReference type="Pfam" id="PF10589">
    <property type="entry name" value="NADH_4Fe-4S"/>
    <property type="match status" value="1"/>
</dbReference>
<dbReference type="InterPro" id="IPR037225">
    <property type="entry name" value="Nuo51_FMN-bd_sf"/>
</dbReference>